<sequence>MQLANEQLQPYHGTLVGFSGEQVEVMGHITLLTTFGEDSHAKTIK</sequence>
<dbReference type="Proteomes" id="UP000265520">
    <property type="component" value="Unassembled WGS sequence"/>
</dbReference>
<dbReference type="EMBL" id="LXQA011207254">
    <property type="protein sequence ID" value="MCI88981.1"/>
    <property type="molecule type" value="Genomic_DNA"/>
</dbReference>
<organism evidence="2 3">
    <name type="scientific">Trifolium medium</name>
    <dbReference type="NCBI Taxonomy" id="97028"/>
    <lineage>
        <taxon>Eukaryota</taxon>
        <taxon>Viridiplantae</taxon>
        <taxon>Streptophyta</taxon>
        <taxon>Embryophyta</taxon>
        <taxon>Tracheophyta</taxon>
        <taxon>Spermatophyta</taxon>
        <taxon>Magnoliopsida</taxon>
        <taxon>eudicotyledons</taxon>
        <taxon>Gunneridae</taxon>
        <taxon>Pentapetalae</taxon>
        <taxon>rosids</taxon>
        <taxon>fabids</taxon>
        <taxon>Fabales</taxon>
        <taxon>Fabaceae</taxon>
        <taxon>Papilionoideae</taxon>
        <taxon>50 kb inversion clade</taxon>
        <taxon>NPAAA clade</taxon>
        <taxon>Hologalegina</taxon>
        <taxon>IRL clade</taxon>
        <taxon>Trifolieae</taxon>
        <taxon>Trifolium</taxon>
    </lineage>
</organism>
<evidence type="ECO:0000313" key="3">
    <source>
        <dbReference type="Proteomes" id="UP000265520"/>
    </source>
</evidence>
<reference evidence="2 3" key="1">
    <citation type="journal article" date="2018" name="Front. Plant Sci.">
        <title>Red Clover (Trifolium pratense) and Zigzag Clover (T. medium) - A Picture of Genomic Similarities and Differences.</title>
        <authorList>
            <person name="Dluhosova J."/>
            <person name="Istvanek J."/>
            <person name="Nedelnik J."/>
            <person name="Repkova J."/>
        </authorList>
    </citation>
    <scope>NUCLEOTIDE SEQUENCE [LARGE SCALE GENOMIC DNA]</scope>
    <source>
        <strain evidence="3">cv. 10/8</strain>
        <tissue evidence="2">Leaf</tissue>
    </source>
</reference>
<feature type="non-terminal residue" evidence="2">
    <location>
        <position position="45"/>
    </location>
</feature>
<protein>
    <recommendedName>
        <fullName evidence="1">Peptidase C51 domain-containing protein</fullName>
    </recommendedName>
</protein>
<feature type="domain" description="Peptidase C51" evidence="1">
    <location>
        <begin position="1"/>
        <end position="45"/>
    </location>
</feature>
<accession>A0A392VPS2</accession>
<evidence type="ECO:0000259" key="1">
    <source>
        <dbReference type="PROSITE" id="PS50911"/>
    </source>
</evidence>
<name>A0A392VPS2_9FABA</name>
<keyword evidence="3" id="KW-1185">Reference proteome</keyword>
<evidence type="ECO:0000313" key="2">
    <source>
        <dbReference type="EMBL" id="MCI88981.1"/>
    </source>
</evidence>
<dbReference type="AlphaFoldDB" id="A0A392VPS2"/>
<dbReference type="PROSITE" id="PS50911">
    <property type="entry name" value="CHAP"/>
    <property type="match status" value="1"/>
</dbReference>
<dbReference type="InterPro" id="IPR007921">
    <property type="entry name" value="CHAP_dom"/>
</dbReference>
<comment type="caution">
    <text evidence="2">The sequence shown here is derived from an EMBL/GenBank/DDBJ whole genome shotgun (WGS) entry which is preliminary data.</text>
</comment>
<proteinExistence type="predicted"/>